<feature type="transmembrane region" description="Helical" evidence="6">
    <location>
        <begin position="779"/>
        <end position="797"/>
    </location>
</feature>
<gene>
    <name evidence="7" type="ORF">DICPUDRAFT_56782</name>
</gene>
<feature type="transmembrane region" description="Helical" evidence="6">
    <location>
        <begin position="82"/>
        <end position="103"/>
    </location>
</feature>
<proteinExistence type="predicted"/>
<dbReference type="KEGG" id="dpp:DICPUDRAFT_56782"/>
<feature type="transmembrane region" description="Helical" evidence="6">
    <location>
        <begin position="51"/>
        <end position="70"/>
    </location>
</feature>
<evidence type="ECO:0000256" key="3">
    <source>
        <dbReference type="ARBA" id="ARBA00022989"/>
    </source>
</evidence>
<feature type="transmembrane region" description="Helical" evidence="6">
    <location>
        <begin position="729"/>
        <end position="746"/>
    </location>
</feature>
<feature type="transmembrane region" description="Helical" evidence="6">
    <location>
        <begin position="753"/>
        <end position="773"/>
    </location>
</feature>
<dbReference type="InterPro" id="IPR020966">
    <property type="entry name" value="ALMT"/>
</dbReference>
<keyword evidence="2 6" id="KW-0812">Transmembrane</keyword>
<feature type="transmembrane region" description="Helical" evidence="6">
    <location>
        <begin position="809"/>
        <end position="830"/>
    </location>
</feature>
<evidence type="ECO:0000256" key="5">
    <source>
        <dbReference type="SAM" id="Coils"/>
    </source>
</evidence>
<keyword evidence="5" id="KW-0175">Coiled coil</keyword>
<dbReference type="EMBL" id="GL871168">
    <property type="protein sequence ID" value="EGC32887.1"/>
    <property type="molecule type" value="Genomic_DNA"/>
</dbReference>
<protein>
    <submittedName>
        <fullName evidence="7">Uncharacterized protein</fullName>
    </submittedName>
</protein>
<dbReference type="OMA" id="AWAVITY"/>
<accession>F0ZT29</accession>
<dbReference type="VEuPathDB" id="AmoebaDB:DICPUDRAFT_56782"/>
<dbReference type="eggNOG" id="ENOG502RC9F">
    <property type="taxonomic scope" value="Eukaryota"/>
</dbReference>
<sequence>MKYIKLLKNYLFPLWNKPVSEIKRNVYFSLFFSANITLSILFLVIDVFRNFFTIYFAVFNTLFLGVSIINSESFYILIKNQFRVLLAIFIGLVVGFVSFQITFNHVWTSVFITLVFVYISSAIMVTGSNVLPYNLGKVMYLPYFNLVYFNRPDDRSIIPFLKFLLTGVSPIILVIVVGLIFRMDFSSNYYIQCCRQNLKTSRKLICTIERELEIKTLESINYPLDSSYQRNIVKSITNRIEADYNGSLKDHSQGSPLKLRKKLGVPIYLKPRKQEPIHLSPLSDVVNHDRDDESTCSMMSEFTTTSKDKKISNQPEYVKENVKDSTKFKNNGSLEGGEDIVNHYYNFKKSLLKNPKHQNDTHNYFKISLEKLNVENSRNLNQMEKYLLEAKKEFWNKDMFGYFNEISYLLETNHKKLLTINMAFFENITVEKSRTLLVILPFLNTLINQTSRIFRIMHKQIGLKYKPVDITPEIEISGNELFTTIDMENIIEYNLTKGIDYLKSTESLQRFKDLKKHKTLEYSQYKILMCFDYIERTIKDINNQLEEIYDPETSFGIENIDEETRVNFLVSAFKKFSKDQKILSSTVFMLSFKLWGKSKESQHITMFKSIFKKWYIWVTTWNKRRKERNELYRIDYNEFPHIIHPHYTLKEKAQKLWGLVSFRLFSKWVYSLQLALGVSIFSIVYYELKIHESFILFRNLAWAVITYCLVSAPSIGAIAYFSILRITGAVFGSILGYTAAVIYSTTNNDVARAFIFAASTFLCSFFGSIYTRAQMFEKLVLFFILSFVIIAFLAYPNNSPSIITSLFRMMHILVGVGLVYIISITVSPYYDHRQLKNNLYLFPFKVSQSFNFLICNTLLDPTIVPLETRQVFYQPSKYNYIQQHLPNEMNQKMFRSTMNKQLNLLRYQIPIQRVLLYYSRYELFPLRKKKYYQLRRLLFTETKMFHALLSLEFIIVSALPKKHLNEISKVISLNLLRLMSEIDNVTKGFMNIPDTEKGERFITENQTKVICNEIARDIGEYIYKNRYDRESLNLLRYCSAIIFCLISFVDLFDLVFDKVVAISHTSVYKRTESLNKKDDISKFDEALESLENEHKESIQEEENNIISDFEIQKDFDVSLRDNLGDNREFEEIIQEQNEVGNEIQKLGTPIQ</sequence>
<evidence type="ECO:0000256" key="2">
    <source>
        <dbReference type="ARBA" id="ARBA00022692"/>
    </source>
</evidence>
<dbReference type="Pfam" id="PF11744">
    <property type="entry name" value="ALMT"/>
    <property type="match status" value="1"/>
</dbReference>
<dbReference type="PANTHER" id="PTHR47804:SF5">
    <property type="entry name" value="DUF2421 DOMAIN-CONTAINING PROTEIN"/>
    <property type="match status" value="1"/>
</dbReference>
<dbReference type="InterPro" id="IPR052430">
    <property type="entry name" value="IVT-Associated"/>
</dbReference>
<comment type="subcellular location">
    <subcellularLocation>
        <location evidence="1">Membrane</location>
        <topology evidence="1">Multi-pass membrane protein</topology>
    </subcellularLocation>
</comment>
<evidence type="ECO:0000313" key="7">
    <source>
        <dbReference type="EMBL" id="EGC32887.1"/>
    </source>
</evidence>
<dbReference type="PANTHER" id="PTHR47804">
    <property type="entry name" value="60S RIBOSOMAL PROTEIN L19"/>
    <property type="match status" value="1"/>
</dbReference>
<dbReference type="GO" id="GO:0015743">
    <property type="term" value="P:malate transport"/>
    <property type="evidence" value="ECO:0007669"/>
    <property type="project" value="InterPro"/>
</dbReference>
<reference evidence="8" key="1">
    <citation type="journal article" date="2011" name="Genome Biol.">
        <title>Comparative genomics of the social amoebae Dictyostelium discoideum and Dictyostelium purpureum.</title>
        <authorList>
            <consortium name="US DOE Joint Genome Institute (JGI-PGF)"/>
            <person name="Sucgang R."/>
            <person name="Kuo A."/>
            <person name="Tian X."/>
            <person name="Salerno W."/>
            <person name="Parikh A."/>
            <person name="Feasley C.L."/>
            <person name="Dalin E."/>
            <person name="Tu H."/>
            <person name="Huang E."/>
            <person name="Barry K."/>
            <person name="Lindquist E."/>
            <person name="Shapiro H."/>
            <person name="Bruce D."/>
            <person name="Schmutz J."/>
            <person name="Salamov A."/>
            <person name="Fey P."/>
            <person name="Gaudet P."/>
            <person name="Anjard C."/>
            <person name="Babu M.M."/>
            <person name="Basu S."/>
            <person name="Bushmanova Y."/>
            <person name="van der Wel H."/>
            <person name="Katoh-Kurasawa M."/>
            <person name="Dinh C."/>
            <person name="Coutinho P.M."/>
            <person name="Saito T."/>
            <person name="Elias M."/>
            <person name="Schaap P."/>
            <person name="Kay R.R."/>
            <person name="Henrissat B."/>
            <person name="Eichinger L."/>
            <person name="Rivero F."/>
            <person name="Putnam N.H."/>
            <person name="West C.M."/>
            <person name="Loomis W.F."/>
            <person name="Chisholm R.L."/>
            <person name="Shaulsky G."/>
            <person name="Strassmann J.E."/>
            <person name="Queller D.C."/>
            <person name="Kuspa A."/>
            <person name="Grigoriev I.V."/>
        </authorList>
    </citation>
    <scope>NUCLEOTIDE SEQUENCE [LARGE SCALE GENOMIC DNA]</scope>
    <source>
        <strain evidence="8">QSDP1</strain>
    </source>
</reference>
<dbReference type="AlphaFoldDB" id="F0ZT29"/>
<evidence type="ECO:0000313" key="8">
    <source>
        <dbReference type="Proteomes" id="UP000001064"/>
    </source>
</evidence>
<dbReference type="OrthoDB" id="68611at2759"/>
<feature type="transmembrane region" description="Helical" evidence="6">
    <location>
        <begin position="160"/>
        <end position="181"/>
    </location>
</feature>
<dbReference type="RefSeq" id="XP_003290572.1">
    <property type="nucleotide sequence ID" value="XM_003290524.1"/>
</dbReference>
<feature type="transmembrane region" description="Helical" evidence="6">
    <location>
        <begin position="668"/>
        <end position="688"/>
    </location>
</feature>
<evidence type="ECO:0000256" key="6">
    <source>
        <dbReference type="SAM" id="Phobius"/>
    </source>
</evidence>
<dbReference type="Proteomes" id="UP000001064">
    <property type="component" value="Unassembled WGS sequence"/>
</dbReference>
<evidence type="ECO:0000256" key="4">
    <source>
        <dbReference type="ARBA" id="ARBA00023136"/>
    </source>
</evidence>
<dbReference type="InParanoid" id="F0ZT29"/>
<feature type="transmembrane region" description="Helical" evidence="6">
    <location>
        <begin position="26"/>
        <end position="45"/>
    </location>
</feature>
<feature type="transmembrane region" description="Helical" evidence="6">
    <location>
        <begin position="700"/>
        <end position="723"/>
    </location>
</feature>
<evidence type="ECO:0000256" key="1">
    <source>
        <dbReference type="ARBA" id="ARBA00004141"/>
    </source>
</evidence>
<feature type="coiled-coil region" evidence="5">
    <location>
        <begin position="1073"/>
        <end position="1100"/>
    </location>
</feature>
<keyword evidence="8" id="KW-1185">Reference proteome</keyword>
<dbReference type="GeneID" id="10508053"/>
<organism evidence="7 8">
    <name type="scientific">Dictyostelium purpureum</name>
    <name type="common">Slime mold</name>
    <dbReference type="NCBI Taxonomy" id="5786"/>
    <lineage>
        <taxon>Eukaryota</taxon>
        <taxon>Amoebozoa</taxon>
        <taxon>Evosea</taxon>
        <taxon>Eumycetozoa</taxon>
        <taxon>Dictyostelia</taxon>
        <taxon>Dictyosteliales</taxon>
        <taxon>Dictyosteliaceae</taxon>
        <taxon>Dictyostelium</taxon>
    </lineage>
</organism>
<feature type="transmembrane region" description="Helical" evidence="6">
    <location>
        <begin position="109"/>
        <end position="131"/>
    </location>
</feature>
<keyword evidence="3 6" id="KW-1133">Transmembrane helix</keyword>
<name>F0ZT29_DICPU</name>
<keyword evidence="4 6" id="KW-0472">Membrane</keyword>
<dbReference type="FunCoup" id="F0ZT29">
    <property type="interactions" value="398"/>
</dbReference>
<dbReference type="STRING" id="5786.F0ZT29"/>
<dbReference type="GO" id="GO:0016020">
    <property type="term" value="C:membrane"/>
    <property type="evidence" value="ECO:0007669"/>
    <property type="project" value="UniProtKB-SubCell"/>
</dbReference>